<dbReference type="Proteomes" id="UP000478052">
    <property type="component" value="Unassembled WGS sequence"/>
</dbReference>
<feature type="non-terminal residue" evidence="1">
    <location>
        <position position="149"/>
    </location>
</feature>
<comment type="caution">
    <text evidence="1">The sequence shown here is derived from an EMBL/GenBank/DDBJ whole genome shotgun (WGS) entry which is preliminary data.</text>
</comment>
<evidence type="ECO:0000313" key="2">
    <source>
        <dbReference type="Proteomes" id="UP000478052"/>
    </source>
</evidence>
<reference evidence="1 2" key="1">
    <citation type="submission" date="2019-08" db="EMBL/GenBank/DDBJ databases">
        <title>Whole genome of Aphis craccivora.</title>
        <authorList>
            <person name="Voronova N.V."/>
            <person name="Shulinski R.S."/>
            <person name="Bandarenka Y.V."/>
            <person name="Zhorov D.G."/>
            <person name="Warner D."/>
        </authorList>
    </citation>
    <scope>NUCLEOTIDE SEQUENCE [LARGE SCALE GENOMIC DNA]</scope>
    <source>
        <strain evidence="1">180601</strain>
        <tissue evidence="1">Whole Body</tissue>
    </source>
</reference>
<name>A0A6G0VLC6_APHCR</name>
<proteinExistence type="predicted"/>
<gene>
    <name evidence="1" type="ORF">FWK35_00038149</name>
</gene>
<protein>
    <submittedName>
        <fullName evidence="1">Protein ALP1-like</fullName>
    </submittedName>
</protein>
<keyword evidence="2" id="KW-1185">Reference proteome</keyword>
<organism evidence="1 2">
    <name type="scientific">Aphis craccivora</name>
    <name type="common">Cowpea aphid</name>
    <dbReference type="NCBI Taxonomy" id="307492"/>
    <lineage>
        <taxon>Eukaryota</taxon>
        <taxon>Metazoa</taxon>
        <taxon>Ecdysozoa</taxon>
        <taxon>Arthropoda</taxon>
        <taxon>Hexapoda</taxon>
        <taxon>Insecta</taxon>
        <taxon>Pterygota</taxon>
        <taxon>Neoptera</taxon>
        <taxon>Paraneoptera</taxon>
        <taxon>Hemiptera</taxon>
        <taxon>Sternorrhyncha</taxon>
        <taxon>Aphidomorpha</taxon>
        <taxon>Aphidoidea</taxon>
        <taxon>Aphididae</taxon>
        <taxon>Aphidini</taxon>
        <taxon>Aphis</taxon>
        <taxon>Aphis</taxon>
    </lineage>
</organism>
<sequence length="149" mass="17365">MSSSEEDDLLLAASSFVLMKMLIKKKSKTKKKRRWWMTSLYRNRELYSGMLLSDLQKERGDHFKNCCRMSYETFNQLLTLIEPKIRKEDTNFRKAIPSNERLALTLRYLATGDSFASLSLVFKISKSSISHIIPEVCTAIIEVLKDYIQ</sequence>
<dbReference type="EMBL" id="VUJU01015883">
    <property type="protein sequence ID" value="KAF0691662.1"/>
    <property type="molecule type" value="Genomic_DNA"/>
</dbReference>
<dbReference type="OrthoDB" id="6741510at2759"/>
<evidence type="ECO:0000313" key="1">
    <source>
        <dbReference type="EMBL" id="KAF0691662.1"/>
    </source>
</evidence>
<accession>A0A6G0VLC6</accession>
<dbReference type="AlphaFoldDB" id="A0A6G0VLC6"/>